<keyword evidence="4" id="KW-1185">Reference proteome</keyword>
<dbReference type="NCBIfam" id="TIGR02251">
    <property type="entry name" value="HIF-SF_euk"/>
    <property type="match status" value="1"/>
</dbReference>
<gene>
    <name evidence="3" type="ORF">KHLLAP_LOCUS3197</name>
</gene>
<feature type="compositionally biased region" description="Polar residues" evidence="1">
    <location>
        <begin position="1"/>
        <end position="26"/>
    </location>
</feature>
<feature type="region of interest" description="Disordered" evidence="1">
    <location>
        <begin position="161"/>
        <end position="322"/>
    </location>
</feature>
<dbReference type="SUPFAM" id="SSF56784">
    <property type="entry name" value="HAD-like"/>
    <property type="match status" value="1"/>
</dbReference>
<dbReference type="SMART" id="SM00577">
    <property type="entry name" value="CPDc"/>
    <property type="match status" value="1"/>
</dbReference>
<organism evidence="3 4">
    <name type="scientific">Anthostomella pinea</name>
    <dbReference type="NCBI Taxonomy" id="933095"/>
    <lineage>
        <taxon>Eukaryota</taxon>
        <taxon>Fungi</taxon>
        <taxon>Dikarya</taxon>
        <taxon>Ascomycota</taxon>
        <taxon>Pezizomycotina</taxon>
        <taxon>Sordariomycetes</taxon>
        <taxon>Xylariomycetidae</taxon>
        <taxon>Xylariales</taxon>
        <taxon>Xylariaceae</taxon>
        <taxon>Anthostomella</taxon>
    </lineage>
</organism>
<evidence type="ECO:0000259" key="2">
    <source>
        <dbReference type="PROSITE" id="PS50969"/>
    </source>
</evidence>
<proteinExistence type="predicted"/>
<evidence type="ECO:0000313" key="4">
    <source>
        <dbReference type="Proteomes" id="UP001295740"/>
    </source>
</evidence>
<dbReference type="Pfam" id="PF03031">
    <property type="entry name" value="NIF"/>
    <property type="match status" value="1"/>
</dbReference>
<evidence type="ECO:0000256" key="1">
    <source>
        <dbReference type="SAM" id="MobiDB-lite"/>
    </source>
</evidence>
<reference evidence="3" key="1">
    <citation type="submission" date="2023-10" db="EMBL/GenBank/DDBJ databases">
        <authorList>
            <person name="Hackl T."/>
        </authorList>
    </citation>
    <scope>NUCLEOTIDE SEQUENCE</scope>
</reference>
<dbReference type="InterPro" id="IPR023214">
    <property type="entry name" value="HAD_sf"/>
</dbReference>
<dbReference type="Gene3D" id="3.40.50.1000">
    <property type="entry name" value="HAD superfamily/HAD-like"/>
    <property type="match status" value="1"/>
</dbReference>
<name>A0AAI8YFI6_9PEZI</name>
<feature type="compositionally biased region" description="Low complexity" evidence="1">
    <location>
        <begin position="195"/>
        <end position="210"/>
    </location>
</feature>
<dbReference type="EMBL" id="CAUWAG010000004">
    <property type="protein sequence ID" value="CAJ2502729.1"/>
    <property type="molecule type" value="Genomic_DNA"/>
</dbReference>
<dbReference type="GO" id="GO:0016791">
    <property type="term" value="F:phosphatase activity"/>
    <property type="evidence" value="ECO:0007669"/>
    <property type="project" value="InterPro"/>
</dbReference>
<feature type="region of interest" description="Disordered" evidence="1">
    <location>
        <begin position="1"/>
        <end position="79"/>
    </location>
</feature>
<feature type="compositionally biased region" description="Polar residues" evidence="1">
    <location>
        <begin position="165"/>
        <end position="177"/>
    </location>
</feature>
<feature type="compositionally biased region" description="Basic and acidic residues" evidence="1">
    <location>
        <begin position="47"/>
        <end position="79"/>
    </location>
</feature>
<sequence length="521" mass="56997">MNSLNIISARVSPTASPAPSRSNSLSHVGLAVSPSDQDAEPSDETAVADKDATTSETNEHAFAKRDGRDYSRGADEHTPLLEKSEAKDANTRTLSWHVVPRRIANGLINSVHWVLSTIAAPGVYLIALIYDEQGNFAPLRRLKSLFGTYGGDTGKLAADYHEKVSQQSENKSTSRRASQGARGKHAFTASRPAVSSGSSSSGLSSESESEMSSRAKGDRHSSGSSGRHARSKSAQPSEEIAPARRSIRIKLNNDDAMRQRKHKKSQSASAGSGSGTGDVSADLSAHLKSPTSPAGALTKYPKTPAPPRPLLPRRQPSYIPYEPVDPKHLKTLILDLDETLIHSMSKGGRMGSGHMVEVRLNTTYTDSGGQAALGPQHPILYYVHKRPHCDEFLRKVCKWFNLVIFTASVQEYADPVIDWLESERKYFSGRYYRQHCTFRHGAFIKDLSSIEPDLSKVMILDNSPLSYMFHQDNAIPIQGWINDPTDNDLLHLVPLLEGLQYVSDVRALLALRGGEDGQHVT</sequence>
<dbReference type="InterPro" id="IPR004274">
    <property type="entry name" value="FCP1_dom"/>
</dbReference>
<accession>A0AAI8YFI6</accession>
<feature type="domain" description="FCP1 homology" evidence="2">
    <location>
        <begin position="325"/>
        <end position="499"/>
    </location>
</feature>
<dbReference type="PANTHER" id="PTHR12210">
    <property type="entry name" value="DULLARD PROTEIN PHOSPHATASE"/>
    <property type="match status" value="1"/>
</dbReference>
<dbReference type="PROSITE" id="PS50969">
    <property type="entry name" value="FCP1"/>
    <property type="match status" value="1"/>
</dbReference>
<dbReference type="CDD" id="cd07521">
    <property type="entry name" value="HAD_FCP1-like"/>
    <property type="match status" value="1"/>
</dbReference>
<evidence type="ECO:0000313" key="3">
    <source>
        <dbReference type="EMBL" id="CAJ2502729.1"/>
    </source>
</evidence>
<protein>
    <submittedName>
        <fullName evidence="3">Uu.00g101230.m01.CDS01</fullName>
    </submittedName>
</protein>
<dbReference type="InterPro" id="IPR011948">
    <property type="entry name" value="Dullard_phosphatase"/>
</dbReference>
<dbReference type="Proteomes" id="UP001295740">
    <property type="component" value="Unassembled WGS sequence"/>
</dbReference>
<feature type="compositionally biased region" description="Low complexity" evidence="1">
    <location>
        <begin position="266"/>
        <end position="281"/>
    </location>
</feature>
<comment type="caution">
    <text evidence="3">The sequence shown here is derived from an EMBL/GenBank/DDBJ whole genome shotgun (WGS) entry which is preliminary data.</text>
</comment>
<dbReference type="InterPro" id="IPR050365">
    <property type="entry name" value="TIM50"/>
</dbReference>
<dbReference type="AlphaFoldDB" id="A0AAI8YFI6"/>
<dbReference type="InterPro" id="IPR036412">
    <property type="entry name" value="HAD-like_sf"/>
</dbReference>
<dbReference type="FunFam" id="3.40.50.1000:FF:000089">
    <property type="entry name" value="NIF domain protein"/>
    <property type="match status" value="1"/>
</dbReference>
<feature type="compositionally biased region" description="Basic and acidic residues" evidence="1">
    <location>
        <begin position="211"/>
        <end position="221"/>
    </location>
</feature>